<dbReference type="InterPro" id="IPR003661">
    <property type="entry name" value="HisK_dim/P_dom"/>
</dbReference>
<dbReference type="PANTHER" id="PTHR45453:SF1">
    <property type="entry name" value="PHOSPHATE REGULON SENSOR PROTEIN PHOR"/>
    <property type="match status" value="1"/>
</dbReference>
<dbReference type="SMART" id="SM00388">
    <property type="entry name" value="HisKA"/>
    <property type="match status" value="1"/>
</dbReference>
<dbReference type="PROSITE" id="PS50109">
    <property type="entry name" value="HIS_KIN"/>
    <property type="match status" value="1"/>
</dbReference>
<keyword evidence="11" id="KW-1185">Reference proteome</keyword>
<dbReference type="PATRIC" id="fig|1203554.3.peg.1165"/>
<name>S3BZF6_9BURK</name>
<keyword evidence="4" id="KW-0597">Phosphoprotein</keyword>
<dbReference type="PANTHER" id="PTHR45453">
    <property type="entry name" value="PHOSPHATE REGULON SENSOR PROTEIN PHOR"/>
    <property type="match status" value="1"/>
</dbReference>
<dbReference type="InterPro" id="IPR036097">
    <property type="entry name" value="HisK_dim/P_sf"/>
</dbReference>
<dbReference type="InterPro" id="IPR003594">
    <property type="entry name" value="HATPase_dom"/>
</dbReference>
<feature type="transmembrane region" description="Helical" evidence="8">
    <location>
        <begin position="251"/>
        <end position="271"/>
    </location>
</feature>
<dbReference type="InterPro" id="IPR005467">
    <property type="entry name" value="His_kinase_dom"/>
</dbReference>
<dbReference type="Pfam" id="PF02518">
    <property type="entry name" value="HATPase_c"/>
    <property type="match status" value="1"/>
</dbReference>
<gene>
    <name evidence="10" type="ORF">HMPREF1476_01126</name>
</gene>
<dbReference type="GO" id="GO:0004721">
    <property type="term" value="F:phosphoprotein phosphatase activity"/>
    <property type="evidence" value="ECO:0007669"/>
    <property type="project" value="TreeGrafter"/>
</dbReference>
<dbReference type="EMBL" id="ATCF01000016">
    <property type="protein sequence ID" value="EPD99447.1"/>
    <property type="molecule type" value="Genomic_DNA"/>
</dbReference>
<keyword evidence="6" id="KW-0418">Kinase</keyword>
<keyword evidence="5" id="KW-0808">Transferase</keyword>
<dbReference type="FunFam" id="3.30.565.10:FF:000006">
    <property type="entry name" value="Sensor histidine kinase WalK"/>
    <property type="match status" value="1"/>
</dbReference>
<dbReference type="CDD" id="cd00075">
    <property type="entry name" value="HATPase"/>
    <property type="match status" value="1"/>
</dbReference>
<dbReference type="InterPro" id="IPR050351">
    <property type="entry name" value="BphY/WalK/GraS-like"/>
</dbReference>
<dbReference type="Gene3D" id="1.10.287.130">
    <property type="match status" value="1"/>
</dbReference>
<keyword evidence="8" id="KW-0812">Transmembrane</keyword>
<dbReference type="STRING" id="1203554.HMPREF1476_01126"/>
<comment type="subcellular location">
    <subcellularLocation>
        <location evidence="2">Cell inner membrane</location>
        <topology evidence="2">Multi-pass membrane protein</topology>
    </subcellularLocation>
</comment>
<evidence type="ECO:0000256" key="8">
    <source>
        <dbReference type="SAM" id="Phobius"/>
    </source>
</evidence>
<dbReference type="PRINTS" id="PR00344">
    <property type="entry name" value="BCTRLSENSOR"/>
</dbReference>
<dbReference type="GO" id="GO:0016036">
    <property type="term" value="P:cellular response to phosphate starvation"/>
    <property type="evidence" value="ECO:0007669"/>
    <property type="project" value="TreeGrafter"/>
</dbReference>
<protein>
    <recommendedName>
        <fullName evidence="3">histidine kinase</fullName>
        <ecNumber evidence="3">2.7.13.3</ecNumber>
    </recommendedName>
</protein>
<dbReference type="SUPFAM" id="SSF47384">
    <property type="entry name" value="Homodimeric domain of signal transducing histidine kinase"/>
    <property type="match status" value="1"/>
</dbReference>
<evidence type="ECO:0000256" key="7">
    <source>
        <dbReference type="ARBA" id="ARBA00023012"/>
    </source>
</evidence>
<keyword evidence="8" id="KW-0472">Membrane</keyword>
<dbReference type="SUPFAM" id="SSF55874">
    <property type="entry name" value="ATPase domain of HSP90 chaperone/DNA topoisomerase II/histidine kinase"/>
    <property type="match status" value="1"/>
</dbReference>
<proteinExistence type="predicted"/>
<sequence length="814" mass="90978">MRIRSLKHKQLIALLLIALTPLFALTASMWMQAQNSKEQAVQTYQGYADTIAIALEKELDRQKERLEEAAVAAGLLFSSPDNADIRAFEQILYITSGRYSSSIAVNVSGQLLAYSSALTTDQAESIITNPSEHWFFRQTIRSGRTTLGEAKDSNSGAHVFIGTPVFSRSIYPRIDTVLIAKVDLQKLLETAADAYLPANASITLESSRSELASLGRKPHANAIALSAAMTNFPWKIEITAEQADILTRPNLISLLGTLVVIFVSAISFLFGRAYIKTLKTFFDELSASISILSQGKPLPAAVGNLERVSEAKGLLTQFREMADHVVKSDLALREANANLERRVKQRTADLERRNRELSAINLLLSPIAQSPKDNDAPVFSMALERFGQAWDLDQIVIADGEHHCSSREVRQHYQTVTPLKDEKVLAVRSSYPMNPELQEALERFARFIDIVLDNKRLYIDISKQHAALTAALGGMAEGFVLFDKDAKVIFSNEKFRRFTSDSLQLNLDKSSREIFDFLNHLSPSSAAHESPSSAQNDVLELIDKDAKRRHFHLSRLTVHLCGYDHHVFDGLAVLVRDITNEYEVSRLKDDVIGLVAHELNNPVATIRIGLETLIKRNSHLSPALRLQITENMASDALRLQNLITEWLNISRLNSGVLSCKMERLDVVGLISQQIDEWEKQTEMTVQRLYKFSPLYTMGDAARLRQVLRNLLDNALKYNNKTRPKISVSVKTMNADIIVDVQDNGMGIAAEDLEKIFERFYRSERARQQTQQGSGLGLAICRAIVERFGGTLTIKDTALDIGSTFRVTLPILSEN</sequence>
<dbReference type="InterPro" id="IPR004358">
    <property type="entry name" value="Sig_transdc_His_kin-like_C"/>
</dbReference>
<organism evidence="10 11">
    <name type="scientific">Sutterella wadsworthensis HGA0223</name>
    <dbReference type="NCBI Taxonomy" id="1203554"/>
    <lineage>
        <taxon>Bacteria</taxon>
        <taxon>Pseudomonadati</taxon>
        <taxon>Pseudomonadota</taxon>
        <taxon>Betaproteobacteria</taxon>
        <taxon>Burkholderiales</taxon>
        <taxon>Sutterellaceae</taxon>
        <taxon>Sutterella</taxon>
    </lineage>
</organism>
<reference evidence="10 11" key="1">
    <citation type="submission" date="2013-04" db="EMBL/GenBank/DDBJ databases">
        <title>The Genome Sequence of Sutterella wadsworthensis HGA0223.</title>
        <authorList>
            <consortium name="The Broad Institute Genomics Platform"/>
            <person name="Earl A."/>
            <person name="Ward D."/>
            <person name="Feldgarden M."/>
            <person name="Gevers D."/>
            <person name="Schmidt T.M."/>
            <person name="Dover J."/>
            <person name="Dai D."/>
            <person name="Walker B."/>
            <person name="Young S."/>
            <person name="Zeng Q."/>
            <person name="Gargeya S."/>
            <person name="Fitzgerald M."/>
            <person name="Haas B."/>
            <person name="Abouelleil A."/>
            <person name="Allen A.W."/>
            <person name="Alvarado L."/>
            <person name="Arachchi H.M."/>
            <person name="Berlin A.M."/>
            <person name="Chapman S.B."/>
            <person name="Gainer-Dewar J."/>
            <person name="Goldberg J."/>
            <person name="Griggs A."/>
            <person name="Gujja S."/>
            <person name="Hansen M."/>
            <person name="Howarth C."/>
            <person name="Imamovic A."/>
            <person name="Ireland A."/>
            <person name="Larimer J."/>
            <person name="McCowan C."/>
            <person name="Murphy C."/>
            <person name="Pearson M."/>
            <person name="Poon T.W."/>
            <person name="Priest M."/>
            <person name="Roberts A."/>
            <person name="Saif S."/>
            <person name="Shea T."/>
            <person name="Sisk P."/>
            <person name="Sykes S."/>
            <person name="Wortman J."/>
            <person name="Nusbaum C."/>
            <person name="Birren B."/>
        </authorList>
    </citation>
    <scope>NUCLEOTIDE SEQUENCE [LARGE SCALE GENOMIC DNA]</scope>
    <source>
        <strain evidence="10 11">HGA0223</strain>
    </source>
</reference>
<evidence type="ECO:0000256" key="1">
    <source>
        <dbReference type="ARBA" id="ARBA00000085"/>
    </source>
</evidence>
<evidence type="ECO:0000256" key="2">
    <source>
        <dbReference type="ARBA" id="ARBA00004429"/>
    </source>
</evidence>
<keyword evidence="7" id="KW-0902">Two-component regulatory system</keyword>
<dbReference type="CDD" id="cd00082">
    <property type="entry name" value="HisKA"/>
    <property type="match status" value="1"/>
</dbReference>
<dbReference type="Pfam" id="PF00512">
    <property type="entry name" value="HisKA"/>
    <property type="match status" value="1"/>
</dbReference>
<evidence type="ECO:0000256" key="6">
    <source>
        <dbReference type="ARBA" id="ARBA00022777"/>
    </source>
</evidence>
<dbReference type="EC" id="2.7.13.3" evidence="3"/>
<comment type="caution">
    <text evidence="10">The sequence shown here is derived from an EMBL/GenBank/DDBJ whole genome shotgun (WGS) entry which is preliminary data.</text>
</comment>
<dbReference type="Proteomes" id="UP000014400">
    <property type="component" value="Unassembled WGS sequence"/>
</dbReference>
<feature type="domain" description="Histidine kinase" evidence="9">
    <location>
        <begin position="594"/>
        <end position="812"/>
    </location>
</feature>
<dbReference type="SMART" id="SM00387">
    <property type="entry name" value="HATPase_c"/>
    <property type="match status" value="1"/>
</dbReference>
<comment type="catalytic activity">
    <reaction evidence="1">
        <text>ATP + protein L-histidine = ADP + protein N-phospho-L-histidine.</text>
        <dbReference type="EC" id="2.7.13.3"/>
    </reaction>
</comment>
<dbReference type="HOGENOM" id="CLU_346788_0_0_4"/>
<evidence type="ECO:0000256" key="5">
    <source>
        <dbReference type="ARBA" id="ARBA00022679"/>
    </source>
</evidence>
<dbReference type="AlphaFoldDB" id="S3BZF6"/>
<evidence type="ECO:0000313" key="11">
    <source>
        <dbReference type="Proteomes" id="UP000014400"/>
    </source>
</evidence>
<keyword evidence="8" id="KW-1133">Transmembrane helix</keyword>
<evidence type="ECO:0000313" key="10">
    <source>
        <dbReference type="EMBL" id="EPD99447.1"/>
    </source>
</evidence>
<dbReference type="GO" id="GO:0005886">
    <property type="term" value="C:plasma membrane"/>
    <property type="evidence" value="ECO:0007669"/>
    <property type="project" value="UniProtKB-SubCell"/>
</dbReference>
<dbReference type="eggNOG" id="COG5002">
    <property type="taxonomic scope" value="Bacteria"/>
</dbReference>
<dbReference type="InterPro" id="IPR036890">
    <property type="entry name" value="HATPase_C_sf"/>
</dbReference>
<evidence type="ECO:0000256" key="3">
    <source>
        <dbReference type="ARBA" id="ARBA00012438"/>
    </source>
</evidence>
<evidence type="ECO:0000256" key="4">
    <source>
        <dbReference type="ARBA" id="ARBA00022553"/>
    </source>
</evidence>
<dbReference type="Gene3D" id="3.30.450.20">
    <property type="entry name" value="PAS domain"/>
    <property type="match status" value="1"/>
</dbReference>
<dbReference type="Gene3D" id="3.30.565.10">
    <property type="entry name" value="Histidine kinase-like ATPase, C-terminal domain"/>
    <property type="match status" value="1"/>
</dbReference>
<accession>S3BZF6</accession>
<evidence type="ECO:0000259" key="9">
    <source>
        <dbReference type="PROSITE" id="PS50109"/>
    </source>
</evidence>
<dbReference type="GO" id="GO:0000155">
    <property type="term" value="F:phosphorelay sensor kinase activity"/>
    <property type="evidence" value="ECO:0007669"/>
    <property type="project" value="InterPro"/>
</dbReference>